<comment type="caution">
    <text evidence="8">The sequence shown here is derived from an EMBL/GenBank/DDBJ whole genome shotgun (WGS) entry which is preliminary data.</text>
</comment>
<organism evidence="8">
    <name type="scientific">mine drainage metagenome</name>
    <dbReference type="NCBI Taxonomy" id="410659"/>
    <lineage>
        <taxon>unclassified sequences</taxon>
        <taxon>metagenomes</taxon>
        <taxon>ecological metagenomes</taxon>
    </lineage>
</organism>
<dbReference type="PROSITE" id="PS50110">
    <property type="entry name" value="RESPONSE_REGULATORY"/>
    <property type="match status" value="1"/>
</dbReference>
<dbReference type="SMART" id="SM00387">
    <property type="entry name" value="HATPase_c"/>
    <property type="match status" value="1"/>
</dbReference>
<dbReference type="PANTHER" id="PTHR43547:SF2">
    <property type="entry name" value="HYBRID SIGNAL TRANSDUCTION HISTIDINE KINASE C"/>
    <property type="match status" value="1"/>
</dbReference>
<evidence type="ECO:0000313" key="8">
    <source>
        <dbReference type="EMBL" id="OIR01775.1"/>
    </source>
</evidence>
<protein>
    <recommendedName>
        <fullName evidence="2">histidine kinase</fullName>
        <ecNumber evidence="2">2.7.13.3</ecNumber>
    </recommendedName>
</protein>
<dbReference type="EC" id="2.7.13.3" evidence="2"/>
<reference evidence="8" key="1">
    <citation type="submission" date="2016-10" db="EMBL/GenBank/DDBJ databases">
        <title>Sequence of Gallionella enrichment culture.</title>
        <authorList>
            <person name="Poehlein A."/>
            <person name="Muehling M."/>
            <person name="Daniel R."/>
        </authorList>
    </citation>
    <scope>NUCLEOTIDE SEQUENCE</scope>
</reference>
<dbReference type="InterPro" id="IPR011006">
    <property type="entry name" value="CheY-like_superfamily"/>
</dbReference>
<dbReference type="GO" id="GO:0000155">
    <property type="term" value="F:phosphorelay sensor kinase activity"/>
    <property type="evidence" value="ECO:0007669"/>
    <property type="project" value="InterPro"/>
</dbReference>
<dbReference type="CDD" id="cd00082">
    <property type="entry name" value="HisKA"/>
    <property type="match status" value="1"/>
</dbReference>
<dbReference type="EMBL" id="MLJW01000080">
    <property type="protein sequence ID" value="OIR01775.1"/>
    <property type="molecule type" value="Genomic_DNA"/>
</dbReference>
<dbReference type="InterPro" id="IPR005467">
    <property type="entry name" value="His_kinase_dom"/>
</dbReference>
<dbReference type="Pfam" id="PF00072">
    <property type="entry name" value="Response_reg"/>
    <property type="match status" value="1"/>
</dbReference>
<evidence type="ECO:0000256" key="3">
    <source>
        <dbReference type="ARBA" id="ARBA00022553"/>
    </source>
</evidence>
<dbReference type="InterPro" id="IPR001789">
    <property type="entry name" value="Sig_transdc_resp-reg_receiver"/>
</dbReference>
<dbReference type="PRINTS" id="PR00344">
    <property type="entry name" value="BCTRLSENSOR"/>
</dbReference>
<dbReference type="FunFam" id="3.30.565.10:FF:000006">
    <property type="entry name" value="Sensor histidine kinase WalK"/>
    <property type="match status" value="1"/>
</dbReference>
<dbReference type="InterPro" id="IPR003594">
    <property type="entry name" value="HATPase_dom"/>
</dbReference>
<comment type="catalytic activity">
    <reaction evidence="1">
        <text>ATP + protein L-histidine = ADP + protein N-phospho-L-histidine.</text>
        <dbReference type="EC" id="2.7.13.3"/>
    </reaction>
</comment>
<dbReference type="SMART" id="SM00388">
    <property type="entry name" value="HisKA"/>
    <property type="match status" value="1"/>
</dbReference>
<gene>
    <name evidence="8" type="primary">evgS_1</name>
    <name evidence="8" type="ORF">GALL_160760</name>
</gene>
<dbReference type="Gene3D" id="1.10.287.130">
    <property type="match status" value="1"/>
</dbReference>
<feature type="domain" description="Histidine kinase" evidence="6">
    <location>
        <begin position="161"/>
        <end position="380"/>
    </location>
</feature>
<proteinExistence type="predicted"/>
<keyword evidence="3" id="KW-0597">Phosphoprotein</keyword>
<dbReference type="InterPro" id="IPR036890">
    <property type="entry name" value="HATPase_C_sf"/>
</dbReference>
<name>A0A1J5S0P4_9ZZZZ</name>
<evidence type="ECO:0000259" key="7">
    <source>
        <dbReference type="PROSITE" id="PS50110"/>
    </source>
</evidence>
<dbReference type="SUPFAM" id="SSF55874">
    <property type="entry name" value="ATPase domain of HSP90 chaperone/DNA topoisomerase II/histidine kinase"/>
    <property type="match status" value="1"/>
</dbReference>
<evidence type="ECO:0000256" key="1">
    <source>
        <dbReference type="ARBA" id="ARBA00000085"/>
    </source>
</evidence>
<sequence>MAQPQTHHPIDLKGRRILVVDDDRLNVRIISNILKSEGYELADASSGEQALERYERFNPDLVLLDVMMPGINGFETCREIHRRHGDSSAPVIFITAKSESDDIVEGLSAGGVDYLPKPFRGKEVLARLRTHLSMKLLLEEQKSLVEQLSAANAAKNKFLGMAAHDLRNPLASIRGLAEFLRDGVVGPLSKDQIDLINTIHEASQGMLDLVNELLDVATIESGELKIVPEDRNLVELITKSVYLANIDAAKKGTKIEFQSDIREAVLRIDGAKIRQVIDNLLSNGVKYSPPGSTVAVELERGEAYLAFSVRDKGPGIPEGERDKLFKDFGRLSVVPTGGEKSTGLGLAICRKIVDAHNGQISAENLTGGGCRFRVTLPLTHS</sequence>
<evidence type="ECO:0000256" key="5">
    <source>
        <dbReference type="ARBA" id="ARBA00022777"/>
    </source>
</evidence>
<dbReference type="InterPro" id="IPR036097">
    <property type="entry name" value="HisK_dim/P_sf"/>
</dbReference>
<dbReference type="PROSITE" id="PS50109">
    <property type="entry name" value="HIS_KIN"/>
    <property type="match status" value="1"/>
</dbReference>
<keyword evidence="4 8" id="KW-0808">Transferase</keyword>
<evidence type="ECO:0000256" key="4">
    <source>
        <dbReference type="ARBA" id="ARBA00022679"/>
    </source>
</evidence>
<dbReference type="PANTHER" id="PTHR43547">
    <property type="entry name" value="TWO-COMPONENT HISTIDINE KINASE"/>
    <property type="match status" value="1"/>
</dbReference>
<dbReference type="SUPFAM" id="SSF47384">
    <property type="entry name" value="Homodimeric domain of signal transducing histidine kinase"/>
    <property type="match status" value="1"/>
</dbReference>
<dbReference type="Gene3D" id="3.40.50.2300">
    <property type="match status" value="1"/>
</dbReference>
<feature type="domain" description="Response regulatory" evidence="7">
    <location>
        <begin position="16"/>
        <end position="132"/>
    </location>
</feature>
<evidence type="ECO:0000259" key="6">
    <source>
        <dbReference type="PROSITE" id="PS50109"/>
    </source>
</evidence>
<dbReference type="Pfam" id="PF02518">
    <property type="entry name" value="HATPase_c"/>
    <property type="match status" value="1"/>
</dbReference>
<accession>A0A1J5S0P4</accession>
<keyword evidence="5" id="KW-0418">Kinase</keyword>
<dbReference type="InterPro" id="IPR003661">
    <property type="entry name" value="HisK_dim/P_dom"/>
</dbReference>
<dbReference type="Pfam" id="PF00512">
    <property type="entry name" value="HisKA"/>
    <property type="match status" value="1"/>
</dbReference>
<evidence type="ECO:0000256" key="2">
    <source>
        <dbReference type="ARBA" id="ARBA00012438"/>
    </source>
</evidence>
<dbReference type="InterPro" id="IPR004358">
    <property type="entry name" value="Sig_transdc_His_kin-like_C"/>
</dbReference>
<dbReference type="SUPFAM" id="SSF52172">
    <property type="entry name" value="CheY-like"/>
    <property type="match status" value="1"/>
</dbReference>
<dbReference type="SMART" id="SM00448">
    <property type="entry name" value="REC"/>
    <property type="match status" value="1"/>
</dbReference>
<dbReference type="Gene3D" id="3.30.565.10">
    <property type="entry name" value="Histidine kinase-like ATPase, C-terminal domain"/>
    <property type="match status" value="1"/>
</dbReference>
<dbReference type="AlphaFoldDB" id="A0A1J5S0P4"/>